<reference evidence="5" key="1">
    <citation type="submission" date="2021-02" db="EMBL/GenBank/DDBJ databases">
        <authorList>
            <person name="Nowell W R."/>
        </authorList>
    </citation>
    <scope>NUCLEOTIDE SEQUENCE</scope>
</reference>
<dbReference type="EMBL" id="CAJNOG010001146">
    <property type="protein sequence ID" value="CAF1414308.1"/>
    <property type="molecule type" value="Genomic_DNA"/>
</dbReference>
<protein>
    <submittedName>
        <fullName evidence="5">Uncharacterized protein</fullName>
    </submittedName>
</protein>
<gene>
    <name evidence="2" type="ORF">JYZ213_LOCUS38580</name>
    <name evidence="4" type="ORF">OKA104_LOCUS24779</name>
    <name evidence="5" type="ORF">OXD698_LOCUS28206</name>
    <name evidence="3" type="ORF">VCS650_LOCUS38805</name>
</gene>
<dbReference type="Proteomes" id="UP000663891">
    <property type="component" value="Unassembled WGS sequence"/>
</dbReference>
<evidence type="ECO:0000313" key="4">
    <source>
        <dbReference type="EMBL" id="CAF3912039.1"/>
    </source>
</evidence>
<evidence type="ECO:0000256" key="1">
    <source>
        <dbReference type="SAM" id="MobiDB-lite"/>
    </source>
</evidence>
<accession>A0A819MCT1</accession>
<evidence type="ECO:0000313" key="3">
    <source>
        <dbReference type="EMBL" id="CAF1439666.1"/>
    </source>
</evidence>
<comment type="caution">
    <text evidence="5">The sequence shown here is derived from an EMBL/GenBank/DDBJ whole genome shotgun (WGS) entry which is preliminary data.</text>
</comment>
<proteinExistence type="predicted"/>
<dbReference type="Proteomes" id="UP000663845">
    <property type="component" value="Unassembled WGS sequence"/>
</dbReference>
<dbReference type="OrthoDB" id="1911066at2759"/>
<dbReference type="EMBL" id="CAJNON010001203">
    <property type="protein sequence ID" value="CAF1439666.1"/>
    <property type="molecule type" value="Genomic_DNA"/>
</dbReference>
<evidence type="ECO:0000313" key="5">
    <source>
        <dbReference type="EMBL" id="CAF3977845.1"/>
    </source>
</evidence>
<dbReference type="EMBL" id="CAJOAZ010003010">
    <property type="protein sequence ID" value="CAF3977845.1"/>
    <property type="molecule type" value="Genomic_DNA"/>
</dbReference>
<dbReference type="EMBL" id="CAJOAY010002017">
    <property type="protein sequence ID" value="CAF3912039.1"/>
    <property type="molecule type" value="Genomic_DNA"/>
</dbReference>
<evidence type="ECO:0000313" key="2">
    <source>
        <dbReference type="EMBL" id="CAF1414308.1"/>
    </source>
</evidence>
<organism evidence="5 6">
    <name type="scientific">Adineta steineri</name>
    <dbReference type="NCBI Taxonomy" id="433720"/>
    <lineage>
        <taxon>Eukaryota</taxon>
        <taxon>Metazoa</taxon>
        <taxon>Spiralia</taxon>
        <taxon>Gnathifera</taxon>
        <taxon>Rotifera</taxon>
        <taxon>Eurotatoria</taxon>
        <taxon>Bdelloidea</taxon>
        <taxon>Adinetida</taxon>
        <taxon>Adinetidae</taxon>
        <taxon>Adineta</taxon>
    </lineage>
</organism>
<dbReference type="Proteomes" id="UP000663844">
    <property type="component" value="Unassembled WGS sequence"/>
</dbReference>
<name>A0A819MCT1_9BILA</name>
<dbReference type="Proteomes" id="UP000663881">
    <property type="component" value="Unassembled WGS sequence"/>
</dbReference>
<sequence length="113" mass="12742">MFLYGIAVANGRTLNDSSKDQNDSSSITPDKSSGKIDNELQSCLEKNNYATVIIEVFNPPDPLKELPKDFDKLDRGTAATLLAQLLMEHADRLQKPIRDFLRKRPQDYVFLDG</sequence>
<evidence type="ECO:0000313" key="6">
    <source>
        <dbReference type="Proteomes" id="UP000663844"/>
    </source>
</evidence>
<feature type="region of interest" description="Disordered" evidence="1">
    <location>
        <begin position="13"/>
        <end position="36"/>
    </location>
</feature>
<dbReference type="AlphaFoldDB" id="A0A819MCT1"/>